<dbReference type="InterPro" id="IPR003737">
    <property type="entry name" value="GlcNAc_PI_deacetylase-related"/>
</dbReference>
<name>A0A1W1IAD5_9BACT</name>
<keyword evidence="2" id="KW-1185">Reference proteome</keyword>
<dbReference type="STRING" id="1325564.NSJP_3817"/>
<dbReference type="SUPFAM" id="SSF102588">
    <property type="entry name" value="LmbE-like"/>
    <property type="match status" value="1"/>
</dbReference>
<evidence type="ECO:0000313" key="1">
    <source>
        <dbReference type="EMBL" id="SLM49984.1"/>
    </source>
</evidence>
<accession>A0A1W1IAD5</accession>
<dbReference type="EMBL" id="LT828648">
    <property type="protein sequence ID" value="SLM49984.1"/>
    <property type="molecule type" value="Genomic_DNA"/>
</dbReference>
<dbReference type="Gene3D" id="3.40.50.10320">
    <property type="entry name" value="LmbE-like"/>
    <property type="match status" value="1"/>
</dbReference>
<dbReference type="KEGG" id="nja:NSJP_3817"/>
<dbReference type="Proteomes" id="UP000192042">
    <property type="component" value="Chromosome I"/>
</dbReference>
<dbReference type="GO" id="GO:0016811">
    <property type="term" value="F:hydrolase activity, acting on carbon-nitrogen (but not peptide) bonds, in linear amides"/>
    <property type="evidence" value="ECO:0007669"/>
    <property type="project" value="TreeGrafter"/>
</dbReference>
<organism evidence="1 2">
    <name type="scientific">Nitrospira japonica</name>
    <dbReference type="NCBI Taxonomy" id="1325564"/>
    <lineage>
        <taxon>Bacteria</taxon>
        <taxon>Pseudomonadati</taxon>
        <taxon>Nitrospirota</taxon>
        <taxon>Nitrospiria</taxon>
        <taxon>Nitrospirales</taxon>
        <taxon>Nitrospiraceae</taxon>
        <taxon>Nitrospira</taxon>
    </lineage>
</organism>
<dbReference type="AlphaFoldDB" id="A0A1W1IAD5"/>
<protein>
    <submittedName>
        <fullName evidence="1">Putative LmbE-like protein</fullName>
    </submittedName>
</protein>
<dbReference type="PANTHER" id="PTHR12993:SF30">
    <property type="entry name" value="N-ACETYL-ALPHA-D-GLUCOSAMINYL L-MALATE DEACETYLASE 1"/>
    <property type="match status" value="1"/>
</dbReference>
<dbReference type="PANTHER" id="PTHR12993">
    <property type="entry name" value="N-ACETYLGLUCOSAMINYL-PHOSPHATIDYLINOSITOL DE-N-ACETYLASE-RELATED"/>
    <property type="match status" value="1"/>
</dbReference>
<reference evidence="1 2" key="1">
    <citation type="submission" date="2017-03" db="EMBL/GenBank/DDBJ databases">
        <authorList>
            <person name="Afonso C.L."/>
            <person name="Miller P.J."/>
            <person name="Scott M.A."/>
            <person name="Spackman E."/>
            <person name="Goraichik I."/>
            <person name="Dimitrov K.M."/>
            <person name="Suarez D.L."/>
            <person name="Swayne D.E."/>
        </authorList>
    </citation>
    <scope>NUCLEOTIDE SEQUENCE [LARGE SCALE GENOMIC DNA]</scope>
    <source>
        <strain evidence="1">Genome sequencing of Nitrospira japonica strain NJ11</strain>
    </source>
</reference>
<gene>
    <name evidence="1" type="ORF">NSJP_3817</name>
</gene>
<dbReference type="Pfam" id="PF02585">
    <property type="entry name" value="PIG-L"/>
    <property type="match status" value="1"/>
</dbReference>
<dbReference type="InterPro" id="IPR024078">
    <property type="entry name" value="LmbE-like_dom_sf"/>
</dbReference>
<proteinExistence type="predicted"/>
<evidence type="ECO:0000313" key="2">
    <source>
        <dbReference type="Proteomes" id="UP000192042"/>
    </source>
</evidence>
<sequence length="229" mass="26491">MGSVEKERLSPMLLSSLETANKPGITVLCLGSHPDDIEIGCGGTIIRLVETFPQISVGWIVFSAGRRRRSEAEASAADHLRGVPRKTVSVRTFRESFFPSQLAAIKKEFERLKRDWDPDVIFTHYRHDLHQDHRIISDLTWNTWRRHLIFEYEIPKYDGDLGSPNVFVPLDKRIGETKVIHLMRHFATQRSKAWFTEDTFWAMMRIRGVEANSPTAYAEAFHCRKLVLR</sequence>